<dbReference type="PANTHER" id="PTHR43130">
    <property type="entry name" value="ARAC-FAMILY TRANSCRIPTIONAL REGULATOR"/>
    <property type="match status" value="1"/>
</dbReference>
<dbReference type="InterPro" id="IPR002818">
    <property type="entry name" value="DJ-1/PfpI"/>
</dbReference>
<dbReference type="Gene3D" id="3.40.50.880">
    <property type="match status" value="1"/>
</dbReference>
<dbReference type="AlphaFoldDB" id="A0A1B1JWX0"/>
<dbReference type="Pfam" id="PF12833">
    <property type="entry name" value="HTH_18"/>
    <property type="match status" value="1"/>
</dbReference>
<dbReference type="InterPro" id="IPR052158">
    <property type="entry name" value="INH-QAR"/>
</dbReference>
<dbReference type="GO" id="GO:0003700">
    <property type="term" value="F:DNA-binding transcription factor activity"/>
    <property type="evidence" value="ECO:0007669"/>
    <property type="project" value="InterPro"/>
</dbReference>
<dbReference type="InterPro" id="IPR029062">
    <property type="entry name" value="Class_I_gatase-like"/>
</dbReference>
<evidence type="ECO:0000313" key="5">
    <source>
        <dbReference type="Proteomes" id="UP000186108"/>
    </source>
</evidence>
<dbReference type="RefSeq" id="WP_065488399.1">
    <property type="nucleotide sequence ID" value="NZ_CP009111.1"/>
</dbReference>
<protein>
    <submittedName>
        <fullName evidence="4">AraC family transcriptional regulator</fullName>
    </submittedName>
</protein>
<evidence type="ECO:0000256" key="1">
    <source>
        <dbReference type="ARBA" id="ARBA00023015"/>
    </source>
</evidence>
<dbReference type="EMBL" id="CP009111">
    <property type="protein sequence ID" value="ANS24848.1"/>
    <property type="molecule type" value="Genomic_DNA"/>
</dbReference>
<dbReference type="InterPro" id="IPR018060">
    <property type="entry name" value="HTH_AraC"/>
</dbReference>
<name>A0A1B1JWX0_RHOOP</name>
<dbReference type="PROSITE" id="PS01124">
    <property type="entry name" value="HTH_ARAC_FAMILY_2"/>
    <property type="match status" value="1"/>
</dbReference>
<dbReference type="PANTHER" id="PTHR43130:SF3">
    <property type="entry name" value="HTH-TYPE TRANSCRIPTIONAL REGULATOR RV1931C"/>
    <property type="match status" value="1"/>
</dbReference>
<dbReference type="PATRIC" id="fig|37919.13.peg.89"/>
<evidence type="ECO:0000313" key="4">
    <source>
        <dbReference type="EMBL" id="ANS24848.1"/>
    </source>
</evidence>
<evidence type="ECO:0000259" key="3">
    <source>
        <dbReference type="PROSITE" id="PS01124"/>
    </source>
</evidence>
<reference evidence="4 5" key="1">
    <citation type="submission" date="2014-07" db="EMBL/GenBank/DDBJ databases">
        <authorList>
            <person name="Zhang J.E."/>
            <person name="Yang H."/>
            <person name="Guo J."/>
            <person name="Deng Z."/>
            <person name="Luo H."/>
            <person name="Luo M."/>
            <person name="Zhao B."/>
        </authorList>
    </citation>
    <scope>NUCLEOTIDE SEQUENCE [LARGE SCALE GENOMIC DNA]</scope>
    <source>
        <strain evidence="4 5">1CP</strain>
    </source>
</reference>
<gene>
    <name evidence="4" type="ORF">R1CP_00440</name>
</gene>
<dbReference type="SMART" id="SM00342">
    <property type="entry name" value="HTH_ARAC"/>
    <property type="match status" value="1"/>
</dbReference>
<evidence type="ECO:0000256" key="2">
    <source>
        <dbReference type="ARBA" id="ARBA00023163"/>
    </source>
</evidence>
<dbReference type="GO" id="GO:0043565">
    <property type="term" value="F:sequence-specific DNA binding"/>
    <property type="evidence" value="ECO:0007669"/>
    <property type="project" value="InterPro"/>
</dbReference>
<dbReference type="Pfam" id="PF01965">
    <property type="entry name" value="DJ-1_PfpI"/>
    <property type="match status" value="1"/>
</dbReference>
<dbReference type="Gene3D" id="1.10.10.60">
    <property type="entry name" value="Homeodomain-like"/>
    <property type="match status" value="1"/>
</dbReference>
<accession>A0A1B1JWX0</accession>
<sequence>MRKNLARAERHRVVALALDGVIPFELGIPSRVFGRAHDANGNPLYDVQTCTADGRPVRSDADFSVSVDHGPELLAEADTVVIPASCELGPAYDDGHLPPNLEAALSFVRPGTRYVSICTGSYILAAAGLLDGLRATTHWRNAEHFQRTYPQVRVDPDVLFVDEGHILTSAGVAAGLDVCLHIVRRDHGSGVANQVARRCVVPPWRDGGQAQYIERPIPETTAESTAATRDWALDRLGESLTLSRMAAHSNMSVRTFTRRFGEEVGTTPNRWLITHRVDRARQLLETTDLSVDVIAREVGFGTAVSLRQHMGAVLGVPPSAYRRTFRVRALKTTAPA</sequence>
<dbReference type="SUPFAM" id="SSF52317">
    <property type="entry name" value="Class I glutamine amidotransferase-like"/>
    <property type="match status" value="1"/>
</dbReference>
<dbReference type="Proteomes" id="UP000186108">
    <property type="component" value="Chromosome"/>
</dbReference>
<dbReference type="CDD" id="cd03137">
    <property type="entry name" value="GATase1_AraC_1"/>
    <property type="match status" value="1"/>
</dbReference>
<dbReference type="InterPro" id="IPR009057">
    <property type="entry name" value="Homeodomain-like_sf"/>
</dbReference>
<dbReference type="SUPFAM" id="SSF46689">
    <property type="entry name" value="Homeodomain-like"/>
    <property type="match status" value="2"/>
</dbReference>
<organism evidence="4 5">
    <name type="scientific">Rhodococcus opacus</name>
    <name type="common">Nocardia opaca</name>
    <dbReference type="NCBI Taxonomy" id="37919"/>
    <lineage>
        <taxon>Bacteria</taxon>
        <taxon>Bacillati</taxon>
        <taxon>Actinomycetota</taxon>
        <taxon>Actinomycetes</taxon>
        <taxon>Mycobacteriales</taxon>
        <taxon>Nocardiaceae</taxon>
        <taxon>Rhodococcus</taxon>
    </lineage>
</organism>
<keyword evidence="2" id="KW-0804">Transcription</keyword>
<keyword evidence="1" id="KW-0805">Transcription regulation</keyword>
<feature type="domain" description="HTH araC/xylS-type" evidence="3">
    <location>
        <begin position="226"/>
        <end position="324"/>
    </location>
</feature>
<proteinExistence type="predicted"/>